<evidence type="ECO:0000256" key="3">
    <source>
        <dbReference type="ARBA" id="ARBA00006702"/>
    </source>
</evidence>
<comment type="similarity">
    <text evidence="3 8">Belongs to the PP2C family.</text>
</comment>
<dbReference type="EC" id="3.1.3.16" evidence="8"/>
<dbReference type="InterPro" id="IPR039123">
    <property type="entry name" value="PPTC7"/>
</dbReference>
<keyword evidence="5 8" id="KW-0378">Hydrolase</keyword>
<dbReference type="SMART" id="SM00331">
    <property type="entry name" value="PP2C_SIG"/>
    <property type="match status" value="1"/>
</dbReference>
<dbReference type="SMART" id="SM00332">
    <property type="entry name" value="PP2Cc"/>
    <property type="match status" value="1"/>
</dbReference>
<evidence type="ECO:0000256" key="1">
    <source>
        <dbReference type="ARBA" id="ARBA00001936"/>
    </source>
</evidence>
<dbReference type="InterPro" id="IPR036457">
    <property type="entry name" value="PPM-type-like_dom_sf"/>
</dbReference>
<dbReference type="AlphaFoldDB" id="A0AAV1DTW4"/>
<dbReference type="Pfam" id="PF13672">
    <property type="entry name" value="PP2C_2"/>
    <property type="match status" value="1"/>
</dbReference>
<evidence type="ECO:0000256" key="7">
    <source>
        <dbReference type="ARBA" id="ARBA00023211"/>
    </source>
</evidence>
<evidence type="ECO:0000256" key="8">
    <source>
        <dbReference type="RuleBase" id="RU366020"/>
    </source>
</evidence>
<comment type="cofactor">
    <cofactor evidence="1 8">
        <name>Mn(2+)</name>
        <dbReference type="ChEBI" id="CHEBI:29035"/>
    </cofactor>
</comment>
<name>A0AAV1DTW4_OLDCO</name>
<dbReference type="Proteomes" id="UP001161247">
    <property type="component" value="Chromosome 6"/>
</dbReference>
<evidence type="ECO:0000259" key="9">
    <source>
        <dbReference type="PROSITE" id="PS51746"/>
    </source>
</evidence>
<dbReference type="PANTHER" id="PTHR12320">
    <property type="entry name" value="PROTEIN PHOSPHATASE 2C"/>
    <property type="match status" value="1"/>
</dbReference>
<comment type="cofactor">
    <cofactor evidence="2 8">
        <name>Mg(2+)</name>
        <dbReference type="ChEBI" id="CHEBI:18420"/>
    </cofactor>
</comment>
<dbReference type="SUPFAM" id="SSF81606">
    <property type="entry name" value="PP2C-like"/>
    <property type="match status" value="1"/>
</dbReference>
<comment type="catalytic activity">
    <reaction evidence="8">
        <text>O-phospho-L-seryl-[protein] + H2O = L-seryl-[protein] + phosphate</text>
        <dbReference type="Rhea" id="RHEA:20629"/>
        <dbReference type="Rhea" id="RHEA-COMP:9863"/>
        <dbReference type="Rhea" id="RHEA-COMP:11604"/>
        <dbReference type="ChEBI" id="CHEBI:15377"/>
        <dbReference type="ChEBI" id="CHEBI:29999"/>
        <dbReference type="ChEBI" id="CHEBI:43474"/>
        <dbReference type="ChEBI" id="CHEBI:83421"/>
        <dbReference type="EC" id="3.1.3.16"/>
    </reaction>
</comment>
<accession>A0AAV1DTW4</accession>
<evidence type="ECO:0000256" key="5">
    <source>
        <dbReference type="ARBA" id="ARBA00022801"/>
    </source>
</evidence>
<gene>
    <name evidence="10" type="ORF">OLC1_LOCUS18317</name>
</gene>
<reference evidence="10" key="1">
    <citation type="submission" date="2023-03" db="EMBL/GenBank/DDBJ databases">
        <authorList>
            <person name="Julca I."/>
        </authorList>
    </citation>
    <scope>NUCLEOTIDE SEQUENCE</scope>
</reference>
<keyword evidence="11" id="KW-1185">Reference proteome</keyword>
<keyword evidence="7 8" id="KW-0464">Manganese</keyword>
<evidence type="ECO:0000256" key="4">
    <source>
        <dbReference type="ARBA" id="ARBA00022723"/>
    </source>
</evidence>
<dbReference type="FunFam" id="3.60.40.10:FF:000138">
    <property type="entry name" value="5-azacytidine resistance protein azr1"/>
    <property type="match status" value="1"/>
</dbReference>
<evidence type="ECO:0000313" key="11">
    <source>
        <dbReference type="Proteomes" id="UP001161247"/>
    </source>
</evidence>
<feature type="domain" description="PPM-type phosphatase" evidence="9">
    <location>
        <begin position="208"/>
        <end position="444"/>
    </location>
</feature>
<evidence type="ECO:0000256" key="6">
    <source>
        <dbReference type="ARBA" id="ARBA00022842"/>
    </source>
</evidence>
<proteinExistence type="inferred from homology"/>
<organism evidence="10 11">
    <name type="scientific">Oldenlandia corymbosa var. corymbosa</name>
    <dbReference type="NCBI Taxonomy" id="529605"/>
    <lineage>
        <taxon>Eukaryota</taxon>
        <taxon>Viridiplantae</taxon>
        <taxon>Streptophyta</taxon>
        <taxon>Embryophyta</taxon>
        <taxon>Tracheophyta</taxon>
        <taxon>Spermatophyta</taxon>
        <taxon>Magnoliopsida</taxon>
        <taxon>eudicotyledons</taxon>
        <taxon>Gunneridae</taxon>
        <taxon>Pentapetalae</taxon>
        <taxon>asterids</taxon>
        <taxon>lamiids</taxon>
        <taxon>Gentianales</taxon>
        <taxon>Rubiaceae</taxon>
        <taxon>Rubioideae</taxon>
        <taxon>Spermacoceae</taxon>
        <taxon>Hedyotis-Oldenlandia complex</taxon>
        <taxon>Oldenlandia</taxon>
    </lineage>
</organism>
<keyword evidence="6 8" id="KW-0460">Magnesium</keyword>
<protein>
    <recommendedName>
        <fullName evidence="8">Protein phosphatase</fullName>
        <ecNumber evidence="8">3.1.3.16</ecNumber>
    </recommendedName>
</protein>
<dbReference type="GO" id="GO:0004722">
    <property type="term" value="F:protein serine/threonine phosphatase activity"/>
    <property type="evidence" value="ECO:0007669"/>
    <property type="project" value="UniProtKB-EC"/>
</dbReference>
<dbReference type="PANTHER" id="PTHR12320:SF88">
    <property type="entry name" value="PROTEIN PHOSPHATASE"/>
    <property type="match status" value="1"/>
</dbReference>
<evidence type="ECO:0000313" key="10">
    <source>
        <dbReference type="EMBL" id="CAI9110732.1"/>
    </source>
</evidence>
<dbReference type="Gene3D" id="3.60.40.10">
    <property type="entry name" value="PPM-type phosphatase domain"/>
    <property type="match status" value="2"/>
</dbReference>
<dbReference type="InterPro" id="IPR001932">
    <property type="entry name" value="PPM-type_phosphatase-like_dom"/>
</dbReference>
<comment type="catalytic activity">
    <reaction evidence="8">
        <text>O-phospho-L-threonyl-[protein] + H2O = L-threonyl-[protein] + phosphate</text>
        <dbReference type="Rhea" id="RHEA:47004"/>
        <dbReference type="Rhea" id="RHEA-COMP:11060"/>
        <dbReference type="Rhea" id="RHEA-COMP:11605"/>
        <dbReference type="ChEBI" id="CHEBI:15377"/>
        <dbReference type="ChEBI" id="CHEBI:30013"/>
        <dbReference type="ChEBI" id="CHEBI:43474"/>
        <dbReference type="ChEBI" id="CHEBI:61977"/>
        <dbReference type="EC" id="3.1.3.16"/>
    </reaction>
</comment>
<sequence length="450" mass="47576">MPSGLLQNLNSALYSGFQRGSKARSVQSLNFIESVVVKRSQKVGFGYHNSRSKAHISKNSTQAFGVFGRAMAASSSTAAPGDLVMDALVSSCGNVSICSKPSSVYFSNGGGLGLSNRQRTTISLRNGEARSYSSYCVLSISRKSNCSTALVGSWFRSGSTPASSCYSSKAVPDVSHDGSTVDELLSSLAISPDQSTAADRALKLLSGSCYLPHPEKEKTGGEDAHFICGDEQVVGVADGVGGWAQVGINAGDYARELMSNSVNAVRDEPREAIDPARVLEKAHSETKARGSSTACIIALKDQFLHAINLGDSGFIVVRDGRTIFESPAQQHSFNFTYQLERGNTGDLPSSGQVFKIPVSVGDVIVAGTDGLFDNLYNHEISSVVAMGTTAGFSPEATAKKITALARHRALDRKQQTPFSKAAQEAGFAYYGGKLDDITVVVSYITDSNTA</sequence>
<keyword evidence="8" id="KW-0904">Protein phosphatase</keyword>
<dbReference type="PROSITE" id="PS51746">
    <property type="entry name" value="PPM_2"/>
    <property type="match status" value="1"/>
</dbReference>
<dbReference type="EMBL" id="OX459123">
    <property type="protein sequence ID" value="CAI9110732.1"/>
    <property type="molecule type" value="Genomic_DNA"/>
</dbReference>
<evidence type="ECO:0000256" key="2">
    <source>
        <dbReference type="ARBA" id="ARBA00001946"/>
    </source>
</evidence>
<dbReference type="GO" id="GO:0046872">
    <property type="term" value="F:metal ion binding"/>
    <property type="evidence" value="ECO:0007669"/>
    <property type="project" value="UniProtKB-UniRule"/>
</dbReference>
<keyword evidence="4 8" id="KW-0479">Metal-binding</keyword>